<evidence type="ECO:0000256" key="2">
    <source>
        <dbReference type="ARBA" id="ARBA00023015"/>
    </source>
</evidence>
<reference evidence="8" key="1">
    <citation type="submission" date="2017-03" db="EMBL/GenBank/DDBJ databases">
        <title>Genomes of endolithic fungi from Antarctica.</title>
        <authorList>
            <person name="Coleine C."/>
            <person name="Masonjones S."/>
            <person name="Stajich J.E."/>
        </authorList>
    </citation>
    <scope>NUCLEOTIDE SEQUENCE [LARGE SCALE GENOMIC DNA]</scope>
    <source>
        <strain evidence="8">CCFEE 5527</strain>
    </source>
</reference>
<evidence type="ECO:0000313" key="7">
    <source>
        <dbReference type="EMBL" id="OQO12306.1"/>
    </source>
</evidence>
<dbReference type="CDD" id="cd12148">
    <property type="entry name" value="fungal_TF_MHR"/>
    <property type="match status" value="1"/>
</dbReference>
<feature type="compositionally biased region" description="Polar residues" evidence="5">
    <location>
        <begin position="15"/>
        <end position="33"/>
    </location>
</feature>
<dbReference type="Gene3D" id="4.10.240.10">
    <property type="entry name" value="Zn(2)-C6 fungal-type DNA-binding domain"/>
    <property type="match status" value="1"/>
</dbReference>
<name>A0A1V8TLR1_9PEZI</name>
<dbReference type="SMART" id="SM00906">
    <property type="entry name" value="Fungal_trans"/>
    <property type="match status" value="1"/>
</dbReference>
<dbReference type="PANTHER" id="PTHR47424">
    <property type="entry name" value="REGULATORY PROTEIN GAL4"/>
    <property type="match status" value="1"/>
</dbReference>
<keyword evidence="2" id="KW-0805">Transcription regulation</keyword>
<dbReference type="GO" id="GO:0008270">
    <property type="term" value="F:zinc ion binding"/>
    <property type="evidence" value="ECO:0007669"/>
    <property type="project" value="InterPro"/>
</dbReference>
<dbReference type="AlphaFoldDB" id="A0A1V8TLR1"/>
<dbReference type="CDD" id="cd00067">
    <property type="entry name" value="GAL4"/>
    <property type="match status" value="1"/>
</dbReference>
<dbReference type="EMBL" id="NAJO01000005">
    <property type="protein sequence ID" value="OQO12306.1"/>
    <property type="molecule type" value="Genomic_DNA"/>
</dbReference>
<evidence type="ECO:0000259" key="6">
    <source>
        <dbReference type="PROSITE" id="PS50048"/>
    </source>
</evidence>
<evidence type="ECO:0000256" key="4">
    <source>
        <dbReference type="ARBA" id="ARBA00023242"/>
    </source>
</evidence>
<dbReference type="OrthoDB" id="3971593at2759"/>
<dbReference type="InterPro" id="IPR051127">
    <property type="entry name" value="Fungal_SecMet_Regulators"/>
</dbReference>
<feature type="region of interest" description="Disordered" evidence="5">
    <location>
        <begin position="132"/>
        <end position="212"/>
    </location>
</feature>
<comment type="caution">
    <text evidence="7">The sequence shown here is derived from an EMBL/GenBank/DDBJ whole genome shotgun (WGS) entry which is preliminary data.</text>
</comment>
<feature type="region of interest" description="Disordered" evidence="5">
    <location>
        <begin position="1"/>
        <end position="50"/>
    </location>
</feature>
<dbReference type="PROSITE" id="PS50048">
    <property type="entry name" value="ZN2_CY6_FUNGAL_2"/>
    <property type="match status" value="1"/>
</dbReference>
<feature type="compositionally biased region" description="Polar residues" evidence="5">
    <location>
        <begin position="188"/>
        <end position="202"/>
    </location>
</feature>
<dbReference type="GO" id="GO:0000978">
    <property type="term" value="F:RNA polymerase II cis-regulatory region sequence-specific DNA binding"/>
    <property type="evidence" value="ECO:0007669"/>
    <property type="project" value="TreeGrafter"/>
</dbReference>
<dbReference type="SMART" id="SM00066">
    <property type="entry name" value="GAL4"/>
    <property type="match status" value="1"/>
</dbReference>
<dbReference type="GO" id="GO:0005634">
    <property type="term" value="C:nucleus"/>
    <property type="evidence" value="ECO:0007669"/>
    <property type="project" value="TreeGrafter"/>
</dbReference>
<dbReference type="STRING" id="1507870.A0A1V8TLR1"/>
<dbReference type="PANTHER" id="PTHR47424:SF5">
    <property type="entry name" value="ZN(II)2CYS6 TRANSCRIPTION FACTOR (EUROFUNG)"/>
    <property type="match status" value="1"/>
</dbReference>
<sequence length="795" mass="87775">MDANIARALPPLSHSDLTTGQALQQYDHSQDVSAGSKRKSEDGQQGMSKAKRSRYISLACNECKRRKIKCNGQTPCQRCGNLNLDCVYAPNCCNGFRDTEEYRQMADHMSFLQQQVGILHNSLNEMRAAMGLPLLPGPQMDTQQQDPAQRPGEQGAPIDPSLHGAEGFDQRAQYPGSQPPPAPMSYGGSPSLNRNRTMSQTAPPQPAFRGPTSTEFNFEVAKHSLQTMGIHSLTEQGQNGSADVSSGASPLRDPADEEMRMQLIKQVHETKDPIWTIPKQEALRLCEVYEDEMGLMYPILDMATVKAYVERLYAFMDAMRRSGVFQQGMPGADALDDENTNVLKLILACAMTLEGSGRSEKGEKMFAHVQSTLDYALSGRTDVKSIQLLTITAIYEFHRDNEDASWRIIGMAARACIERGLHRRETYDTMPDDTSRSEALLLFWSVYVLDRRWSFGTGKPFALQDIDIDRQVPRPESRSPYLSAMVRYCEIGGEVWNNTSNATGGTGAIDKDKMNYLDYQINQWQRTLSPFLQYQPPTQSGQPQSPEPPASRAAHRLQIVLYLRANQMRTHIYRPVLHSATSIISHRAQAQTVVDIAKDTIRVLTHTNQTSDLYRTQQILFNAFLTSALAVLFLAVSHTPAIFAEDVRQEFFSALELVRAFSKDSFVSKKLWRTLRGLKDVGPKLGLLALDSSKHGSEPDPSRSAAVAMAGLRAGLNGQEDVYAETVGQAQPWPEGNSSSPENMANDFASLFEAAGSLASIGQGQSRASAGRGAYEGGAQVAGAEDLSGVLRELF</sequence>
<dbReference type="SUPFAM" id="SSF57701">
    <property type="entry name" value="Zn2/Cys6 DNA-binding domain"/>
    <property type="match status" value="1"/>
</dbReference>
<dbReference type="GO" id="GO:0000981">
    <property type="term" value="F:DNA-binding transcription factor activity, RNA polymerase II-specific"/>
    <property type="evidence" value="ECO:0007669"/>
    <property type="project" value="InterPro"/>
</dbReference>
<keyword evidence="4" id="KW-0539">Nucleus</keyword>
<proteinExistence type="predicted"/>
<keyword evidence="8" id="KW-1185">Reference proteome</keyword>
<evidence type="ECO:0000256" key="1">
    <source>
        <dbReference type="ARBA" id="ARBA00022723"/>
    </source>
</evidence>
<evidence type="ECO:0000256" key="3">
    <source>
        <dbReference type="ARBA" id="ARBA00023163"/>
    </source>
</evidence>
<keyword evidence="1" id="KW-0479">Metal-binding</keyword>
<dbReference type="InterPro" id="IPR001138">
    <property type="entry name" value="Zn2Cys6_DnaBD"/>
</dbReference>
<gene>
    <name evidence="7" type="ORF">B0A48_02948</name>
</gene>
<dbReference type="PROSITE" id="PS00463">
    <property type="entry name" value="ZN2_CY6_FUNGAL_1"/>
    <property type="match status" value="1"/>
</dbReference>
<dbReference type="Pfam" id="PF04082">
    <property type="entry name" value="Fungal_trans"/>
    <property type="match status" value="1"/>
</dbReference>
<feature type="domain" description="Zn(2)-C6 fungal-type" evidence="6">
    <location>
        <begin position="59"/>
        <end position="88"/>
    </location>
</feature>
<dbReference type="InterPro" id="IPR007219">
    <property type="entry name" value="XnlR_reg_dom"/>
</dbReference>
<dbReference type="InterPro" id="IPR036864">
    <property type="entry name" value="Zn2-C6_fun-type_DNA-bd_sf"/>
</dbReference>
<dbReference type="GO" id="GO:0006351">
    <property type="term" value="P:DNA-templated transcription"/>
    <property type="evidence" value="ECO:0007669"/>
    <property type="project" value="InterPro"/>
</dbReference>
<protein>
    <recommendedName>
        <fullName evidence="6">Zn(2)-C6 fungal-type domain-containing protein</fullName>
    </recommendedName>
</protein>
<accession>A0A1V8TLR1</accession>
<evidence type="ECO:0000313" key="8">
    <source>
        <dbReference type="Proteomes" id="UP000192596"/>
    </source>
</evidence>
<keyword evidence="3" id="KW-0804">Transcription</keyword>
<evidence type="ECO:0000256" key="5">
    <source>
        <dbReference type="SAM" id="MobiDB-lite"/>
    </source>
</evidence>
<dbReference type="Pfam" id="PF00172">
    <property type="entry name" value="Zn_clus"/>
    <property type="match status" value="1"/>
</dbReference>
<dbReference type="GO" id="GO:0000435">
    <property type="term" value="P:positive regulation of transcription from RNA polymerase II promoter by galactose"/>
    <property type="evidence" value="ECO:0007669"/>
    <property type="project" value="TreeGrafter"/>
</dbReference>
<dbReference type="Proteomes" id="UP000192596">
    <property type="component" value="Unassembled WGS sequence"/>
</dbReference>
<dbReference type="InParanoid" id="A0A1V8TLR1"/>
<organism evidence="7 8">
    <name type="scientific">Cryoendolithus antarcticus</name>
    <dbReference type="NCBI Taxonomy" id="1507870"/>
    <lineage>
        <taxon>Eukaryota</taxon>
        <taxon>Fungi</taxon>
        <taxon>Dikarya</taxon>
        <taxon>Ascomycota</taxon>
        <taxon>Pezizomycotina</taxon>
        <taxon>Dothideomycetes</taxon>
        <taxon>Dothideomycetidae</taxon>
        <taxon>Cladosporiales</taxon>
        <taxon>Cladosporiaceae</taxon>
        <taxon>Cryoendolithus</taxon>
    </lineage>
</organism>